<proteinExistence type="inferred from homology"/>
<feature type="domain" description="Thioesterase" evidence="3">
    <location>
        <begin position="55"/>
        <end position="129"/>
    </location>
</feature>
<evidence type="ECO:0000256" key="1">
    <source>
        <dbReference type="ARBA" id="ARBA00008324"/>
    </source>
</evidence>
<comment type="similarity">
    <text evidence="1">Belongs to the thioesterase PaaI family.</text>
</comment>
<comment type="caution">
    <text evidence="4">The sequence shown here is derived from an EMBL/GenBank/DDBJ whole genome shotgun (WGS) entry which is preliminary data.</text>
</comment>
<dbReference type="InterPro" id="IPR006683">
    <property type="entry name" value="Thioestr_dom"/>
</dbReference>
<dbReference type="EMBL" id="CAJZBQ010000017">
    <property type="protein sequence ID" value="CAG9316868.1"/>
    <property type="molecule type" value="Genomic_DNA"/>
</dbReference>
<dbReference type="PANTHER" id="PTHR21660">
    <property type="entry name" value="THIOESTERASE SUPERFAMILY MEMBER-RELATED"/>
    <property type="match status" value="1"/>
</dbReference>
<gene>
    <name evidence="4" type="ORF">BSTOLATCC_MIC17500</name>
</gene>
<organism evidence="4 5">
    <name type="scientific">Blepharisma stoltei</name>
    <dbReference type="NCBI Taxonomy" id="1481888"/>
    <lineage>
        <taxon>Eukaryota</taxon>
        <taxon>Sar</taxon>
        <taxon>Alveolata</taxon>
        <taxon>Ciliophora</taxon>
        <taxon>Postciliodesmatophora</taxon>
        <taxon>Heterotrichea</taxon>
        <taxon>Heterotrichida</taxon>
        <taxon>Blepharismidae</taxon>
        <taxon>Blepharisma</taxon>
    </lineage>
</organism>
<dbReference type="CDD" id="cd03440">
    <property type="entry name" value="hot_dog"/>
    <property type="match status" value="1"/>
</dbReference>
<dbReference type="GO" id="GO:0047617">
    <property type="term" value="F:fatty acyl-CoA hydrolase activity"/>
    <property type="evidence" value="ECO:0007669"/>
    <property type="project" value="InterPro"/>
</dbReference>
<dbReference type="InterPro" id="IPR029069">
    <property type="entry name" value="HotDog_dom_sf"/>
</dbReference>
<accession>A0AAU9IUI1</accession>
<dbReference type="InterPro" id="IPR039298">
    <property type="entry name" value="ACOT13"/>
</dbReference>
<reference evidence="4" key="1">
    <citation type="submission" date="2021-09" db="EMBL/GenBank/DDBJ databases">
        <authorList>
            <consortium name="AG Swart"/>
            <person name="Singh M."/>
            <person name="Singh A."/>
            <person name="Seah K."/>
            <person name="Emmerich C."/>
        </authorList>
    </citation>
    <scope>NUCLEOTIDE SEQUENCE</scope>
    <source>
        <strain evidence="4">ATCC30299</strain>
    </source>
</reference>
<evidence type="ECO:0000313" key="4">
    <source>
        <dbReference type="EMBL" id="CAG9316868.1"/>
    </source>
</evidence>
<evidence type="ECO:0000256" key="2">
    <source>
        <dbReference type="ARBA" id="ARBA00022801"/>
    </source>
</evidence>
<keyword evidence="2" id="KW-0378">Hydrolase</keyword>
<protein>
    <recommendedName>
        <fullName evidence="3">Thioesterase domain-containing protein</fullName>
    </recommendedName>
</protein>
<evidence type="ECO:0000259" key="3">
    <source>
        <dbReference type="Pfam" id="PF03061"/>
    </source>
</evidence>
<name>A0AAU9IUI1_9CILI</name>
<dbReference type="Pfam" id="PF03061">
    <property type="entry name" value="4HBT"/>
    <property type="match status" value="1"/>
</dbReference>
<dbReference type="SUPFAM" id="SSF54637">
    <property type="entry name" value="Thioesterase/thiol ester dehydrase-isomerase"/>
    <property type="match status" value="1"/>
</dbReference>
<keyword evidence="5" id="KW-1185">Reference proteome</keyword>
<sequence length="147" mass="16229">MQAKAFSAFQRLKTMATQKPCFGQILYPHLELLEVSPEAHLTFSLPIHKDFCDDFGLLSTGTLTTLLDATTTLTVWTLNESSTLTLSVNMNVSFYGSAKIGEIIILKSKCTSIEGKIAYTQGEIHKNNQLIVSGLQNIILTHKNLPN</sequence>
<dbReference type="PANTHER" id="PTHR21660:SF1">
    <property type="entry name" value="ACYL-COENZYME A THIOESTERASE 13"/>
    <property type="match status" value="1"/>
</dbReference>
<dbReference type="Proteomes" id="UP001162131">
    <property type="component" value="Unassembled WGS sequence"/>
</dbReference>
<evidence type="ECO:0000313" key="5">
    <source>
        <dbReference type="Proteomes" id="UP001162131"/>
    </source>
</evidence>
<dbReference type="AlphaFoldDB" id="A0AAU9IUI1"/>
<dbReference type="Gene3D" id="3.10.129.10">
    <property type="entry name" value="Hotdog Thioesterase"/>
    <property type="match status" value="1"/>
</dbReference>